<feature type="region of interest" description="Disordered" evidence="1">
    <location>
        <begin position="44"/>
        <end position="87"/>
    </location>
</feature>
<feature type="compositionally biased region" description="Basic and acidic residues" evidence="1">
    <location>
        <begin position="1083"/>
        <end position="1100"/>
    </location>
</feature>
<dbReference type="Proteomes" id="UP000008068">
    <property type="component" value="Unassembled WGS sequence"/>
</dbReference>
<feature type="region of interest" description="Disordered" evidence="1">
    <location>
        <begin position="257"/>
        <end position="283"/>
    </location>
</feature>
<feature type="compositionally biased region" description="Polar residues" evidence="1">
    <location>
        <begin position="981"/>
        <end position="1010"/>
    </location>
</feature>
<evidence type="ECO:0000256" key="1">
    <source>
        <dbReference type="SAM" id="MobiDB-lite"/>
    </source>
</evidence>
<accession>G0NLH3</accession>
<dbReference type="AlphaFoldDB" id="G0NLH3"/>
<feature type="region of interest" description="Disordered" evidence="1">
    <location>
        <begin position="979"/>
        <end position="1150"/>
    </location>
</feature>
<dbReference type="HOGENOM" id="CLU_265024_0_0_1"/>
<feature type="compositionally biased region" description="Polar residues" evidence="1">
    <location>
        <begin position="55"/>
        <end position="68"/>
    </location>
</feature>
<feature type="chain" id="PRO_5003405486" evidence="2">
    <location>
        <begin position="21"/>
        <end position="1259"/>
    </location>
</feature>
<keyword evidence="4" id="KW-1185">Reference proteome</keyword>
<feature type="region of interest" description="Disordered" evidence="1">
    <location>
        <begin position="1197"/>
        <end position="1259"/>
    </location>
</feature>
<dbReference type="eggNOG" id="ENOG502TGS2">
    <property type="taxonomic scope" value="Eukaryota"/>
</dbReference>
<organism evidence="4">
    <name type="scientific">Caenorhabditis brenneri</name>
    <name type="common">Nematode worm</name>
    <dbReference type="NCBI Taxonomy" id="135651"/>
    <lineage>
        <taxon>Eukaryota</taxon>
        <taxon>Metazoa</taxon>
        <taxon>Ecdysozoa</taxon>
        <taxon>Nematoda</taxon>
        <taxon>Chromadorea</taxon>
        <taxon>Rhabditida</taxon>
        <taxon>Rhabditina</taxon>
        <taxon>Rhabditomorpha</taxon>
        <taxon>Rhabditoidea</taxon>
        <taxon>Rhabditidae</taxon>
        <taxon>Peloderinae</taxon>
        <taxon>Caenorhabditis</taxon>
    </lineage>
</organism>
<dbReference type="OrthoDB" id="5809853at2759"/>
<gene>
    <name evidence="3" type="ORF">CAEBREN_29478</name>
</gene>
<feature type="compositionally biased region" description="Basic and acidic residues" evidence="1">
    <location>
        <begin position="1197"/>
        <end position="1207"/>
    </location>
</feature>
<dbReference type="FunCoup" id="G0NLH3">
    <property type="interactions" value="1898"/>
</dbReference>
<dbReference type="EMBL" id="GL379905">
    <property type="protein sequence ID" value="EGT33374.1"/>
    <property type="molecule type" value="Genomic_DNA"/>
</dbReference>
<sequence length="1259" mass="143841">MCFKSLTLLGLISLVALTGAKLRWKCELFDTSQETSTRTTFVEFVNGKPPEPSITDPNDPQNPRTPRSTPKCRPRPKNGTIPQTTQTEKLVVQKNRNIIQSDVPGSSFSGGDVVPNIKYQRKETHQSLDLNIGPGFEESNDPYGKSKMPVPKRVTFGVDETTFRPAELKGADELDKPLAEHLDENVMPDFEFDDDDVPPVAEDLPWCPEETEVDCETADLDKLSISELVELKQRCESTVSAERFRLIENMIKTETNRGVEGIPDSDNKAPPTGTTNCSTSPSDLSEATLKKYREECPCEDDTSKMSEKEFEVFKKECLDPINGPGKPYLRKNGRCGASQKMTDTMSEKEYKLFVKECLVQPNNIKLEKILIIENKPECTDVKMKGISKSEFSEFKKNCVTSKTCDDVDKSRLNEKELITLKKMCSPTTRKTNSICDERDVDGLDEEQFDRYMKECFLREEKNYCESVDLDSLSELEYEKYKERCQENPINCEDANPKDLTGIEYKMYQKECLGSGSPPPRVVPPIDCGKTNPDTLNRRDYEEYDSLCLKPMNCKTTNPDELTDKEYKRYQKKCLQKSASECAKINPRELTDEEYKKYEDECLEKEVNCTTADSREMTKEQYKRFEKVCLKSKSDCKDVEIKKLNDEEYEKFRKDCLKNPPKYDCFDVNLDVLTEEEYQEYKAECLKECLERKSSGNCDTINPDDLSDEEYENYKKNCLRKKPRFSCEDVNVDELNREEYKKYQKECSNKVRRPDCDIIRPEELNEKEYAKYKRECLDSPTTSSDCENAKINEMSEKQLQEYEEECLPKNRLSKDCGSINPKKLSDEEYEKYQRACLPSSSSDCNNVNINELTDEEFSKYKKKCSKRPSSPTGPFAPGENVEIQKTVIINTPGGGVSPDYTNHSEKTLLGRKMSSYSPDDQSNNDMDHEQIIMKKKKKRTYRIGPDGKRELVGEEVIGGDRLPGEMSVAKKMRKIGKLFGENKNTFSPEPLNDSNGGDASQNDQNDNSGMGMTTHKRRRFYEIGPDGKKKLVRTEGGGDDGTSGEEVIGTKKTKRFYSVGKDGKRTLLRTENSGGKPAETPDSEPAKPLKNDVDPPGKDTKLVLNRRGFFKGGHLSVPDESEEKRDDGNDKQGSMMKKAAQPADDDGYEYEMKPRVKRTYVLDGKGNRKLVNEQTGDEQQDIDLGKLLRTRRKVVETETVDREHQERRFMKKKSVKSTRSSSMNGENTNPINKKRKMQKYHKDSSLRSGGKSEEDIPKEM</sequence>
<evidence type="ECO:0000313" key="3">
    <source>
        <dbReference type="EMBL" id="EGT33374.1"/>
    </source>
</evidence>
<protein>
    <submittedName>
        <fullName evidence="3">Uncharacterized protein</fullName>
    </submittedName>
</protein>
<feature type="signal peptide" evidence="2">
    <location>
        <begin position="1"/>
        <end position="20"/>
    </location>
</feature>
<keyword evidence="2" id="KW-0732">Signal</keyword>
<evidence type="ECO:0000256" key="2">
    <source>
        <dbReference type="SAM" id="SignalP"/>
    </source>
</evidence>
<reference evidence="4" key="1">
    <citation type="submission" date="2011-07" db="EMBL/GenBank/DDBJ databases">
        <authorList>
            <consortium name="Caenorhabditis brenneri Sequencing and Analysis Consortium"/>
            <person name="Wilson R.K."/>
        </authorList>
    </citation>
    <scope>NUCLEOTIDE SEQUENCE [LARGE SCALE GENOMIC DNA]</scope>
    <source>
        <strain evidence="4">PB2801</strain>
    </source>
</reference>
<feature type="compositionally biased region" description="Polar residues" evidence="1">
    <location>
        <begin position="272"/>
        <end position="283"/>
    </location>
</feature>
<proteinExistence type="predicted"/>
<dbReference type="InParanoid" id="G0NLH3"/>
<evidence type="ECO:0000313" key="4">
    <source>
        <dbReference type="Proteomes" id="UP000008068"/>
    </source>
</evidence>
<feature type="compositionally biased region" description="Basic and acidic residues" evidence="1">
    <location>
        <begin position="1239"/>
        <end position="1259"/>
    </location>
</feature>
<name>G0NLH3_CAEBE</name>